<gene>
    <name evidence="2" type="ORF">MACH08_01640</name>
</gene>
<evidence type="ECO:0000313" key="2">
    <source>
        <dbReference type="EMBL" id="GLO64380.1"/>
    </source>
</evidence>
<dbReference type="RefSeq" id="WP_017795221.1">
    <property type="nucleotide sequence ID" value="NZ_BSKO01000001.1"/>
</dbReference>
<dbReference type="PANTHER" id="PTHR40070">
    <property type="entry name" value="UPF0478 PROTEIN YTXG"/>
    <property type="match status" value="1"/>
</dbReference>
<comment type="caution">
    <text evidence="2">The sequence shown here is derived from an EMBL/GenBank/DDBJ whole genome shotgun (WGS) entry which is preliminary data.</text>
</comment>
<evidence type="ECO:0000313" key="3">
    <source>
        <dbReference type="Proteomes" id="UP001275436"/>
    </source>
</evidence>
<accession>A0ABQ5TEM5</accession>
<evidence type="ECO:0000256" key="1">
    <source>
        <dbReference type="SAM" id="Phobius"/>
    </source>
</evidence>
<feature type="transmembrane region" description="Helical" evidence="1">
    <location>
        <begin position="6"/>
        <end position="26"/>
    </location>
</feature>
<name>A0ABQ5TEM5_9BACI</name>
<dbReference type="EMBL" id="BSKO01000001">
    <property type="protein sequence ID" value="GLO64380.1"/>
    <property type="molecule type" value="Genomic_DNA"/>
</dbReference>
<dbReference type="InterPro" id="IPR009293">
    <property type="entry name" value="UPF0478"/>
</dbReference>
<protein>
    <recommendedName>
        <fullName evidence="4">DUF948 domain-containing protein</fullName>
    </recommendedName>
</protein>
<keyword evidence="3" id="KW-1185">Reference proteome</keyword>
<keyword evidence="1" id="KW-1133">Transmembrane helix</keyword>
<keyword evidence="1" id="KW-0472">Membrane</keyword>
<sequence length="152" mass="16999">MAVIYVGILFIAIAFAIVACYAAFALSRFSDTMRSLGRSMTELEKEMHYITPQLTESLQEADKLVDDISEKVKATDSVFDHVEDVGTSVQTMNQLYLQQKETLSEAELEKKLQPFITGITWSEAFMQVFKTYRTGKGSSMNDSSTVNTGREG</sequence>
<keyword evidence="1" id="KW-0812">Transmembrane</keyword>
<dbReference type="PANTHER" id="PTHR40070:SF1">
    <property type="entry name" value="UPF0478 PROTEIN YTXG"/>
    <property type="match status" value="1"/>
</dbReference>
<evidence type="ECO:0008006" key="4">
    <source>
        <dbReference type="Google" id="ProtNLM"/>
    </source>
</evidence>
<organism evidence="2 3">
    <name type="scientific">Oceanobacillus kimchii</name>
    <dbReference type="NCBI Taxonomy" id="746691"/>
    <lineage>
        <taxon>Bacteria</taxon>
        <taxon>Bacillati</taxon>
        <taxon>Bacillota</taxon>
        <taxon>Bacilli</taxon>
        <taxon>Bacillales</taxon>
        <taxon>Bacillaceae</taxon>
        <taxon>Oceanobacillus</taxon>
    </lineage>
</organism>
<dbReference type="Pfam" id="PF06103">
    <property type="entry name" value="DUF948"/>
    <property type="match status" value="1"/>
</dbReference>
<proteinExistence type="predicted"/>
<dbReference type="Proteomes" id="UP001275436">
    <property type="component" value="Unassembled WGS sequence"/>
</dbReference>
<reference evidence="2 3" key="1">
    <citation type="submission" date="2023-02" db="EMBL/GenBank/DDBJ databases">
        <title>Oceanobacillus kimchii IFOP_LL358 isolated form Alexandrium catenella lab strain.</title>
        <authorList>
            <person name="Gajardo G."/>
            <person name="Ueki S."/>
            <person name="Maruyama F."/>
        </authorList>
    </citation>
    <scope>NUCLEOTIDE SEQUENCE [LARGE SCALE GENOMIC DNA]</scope>
    <source>
        <strain evidence="2 3">IFOP_LL358</strain>
    </source>
</reference>